<dbReference type="EMBL" id="JAXCEI010000007">
    <property type="protein sequence ID" value="MFA1540903.1"/>
    <property type="molecule type" value="Genomic_DNA"/>
</dbReference>
<dbReference type="SUPFAM" id="SSF55874">
    <property type="entry name" value="ATPase domain of HSP90 chaperone/DNA topoisomerase II/histidine kinase"/>
    <property type="match status" value="1"/>
</dbReference>
<name>A0ABV4QCJ8_9ACTN</name>
<feature type="region of interest" description="Disordered" evidence="6">
    <location>
        <begin position="262"/>
        <end position="315"/>
    </location>
</feature>
<accession>A0ABV4QCJ8</accession>
<dbReference type="InterPro" id="IPR010910">
    <property type="entry name" value="Nitrate/nitrite_sensing_bac"/>
</dbReference>
<feature type="compositionally biased region" description="Pro residues" evidence="6">
    <location>
        <begin position="786"/>
        <end position="808"/>
    </location>
</feature>
<evidence type="ECO:0000256" key="3">
    <source>
        <dbReference type="ARBA" id="ARBA00022553"/>
    </source>
</evidence>
<dbReference type="RefSeq" id="WP_371951042.1">
    <property type="nucleotide sequence ID" value="NZ_JAXCEI010000007.1"/>
</dbReference>
<protein>
    <recommendedName>
        <fullName evidence="2">histidine kinase</fullName>
        <ecNumber evidence="2">2.7.13.3</ecNumber>
    </recommendedName>
</protein>
<dbReference type="Pfam" id="PF08376">
    <property type="entry name" value="NIT"/>
    <property type="match status" value="1"/>
</dbReference>
<dbReference type="Pfam" id="PF02518">
    <property type="entry name" value="HATPase_c"/>
    <property type="match status" value="1"/>
</dbReference>
<proteinExistence type="predicted"/>
<evidence type="ECO:0000256" key="5">
    <source>
        <dbReference type="ARBA" id="ARBA00022777"/>
    </source>
</evidence>
<evidence type="ECO:0000256" key="6">
    <source>
        <dbReference type="SAM" id="MobiDB-lite"/>
    </source>
</evidence>
<evidence type="ECO:0000256" key="4">
    <source>
        <dbReference type="ARBA" id="ARBA00022679"/>
    </source>
</evidence>
<feature type="compositionally biased region" description="Low complexity" evidence="6">
    <location>
        <begin position="298"/>
        <end position="309"/>
    </location>
</feature>
<dbReference type="InterPro" id="IPR013587">
    <property type="entry name" value="Nitrate/nitrite_sensing"/>
</dbReference>
<dbReference type="Proteomes" id="UP001569963">
    <property type="component" value="Unassembled WGS sequence"/>
</dbReference>
<evidence type="ECO:0000256" key="2">
    <source>
        <dbReference type="ARBA" id="ARBA00012438"/>
    </source>
</evidence>
<feature type="compositionally biased region" description="Low complexity" evidence="6">
    <location>
        <begin position="809"/>
        <end position="819"/>
    </location>
</feature>
<feature type="region of interest" description="Disordered" evidence="6">
    <location>
        <begin position="722"/>
        <end position="889"/>
    </location>
</feature>
<reference evidence="8 9" key="1">
    <citation type="submission" date="2023-11" db="EMBL/GenBank/DDBJ databases">
        <title>Actinomadura monticuli sp. nov., isolated from volcanic ash.</title>
        <authorList>
            <person name="Lee S.D."/>
            <person name="Yang H."/>
            <person name="Kim I.S."/>
        </authorList>
    </citation>
    <scope>NUCLEOTIDE SEQUENCE [LARGE SCALE GENOMIC DNA]</scope>
    <source>
        <strain evidence="8 9">DLS-62</strain>
    </source>
</reference>
<evidence type="ECO:0000259" key="7">
    <source>
        <dbReference type="PROSITE" id="PS50906"/>
    </source>
</evidence>
<sequence>MARGFSSIRARITLLVLVPLLALAALWTFLTGITYGDAHQLLQSRAFQEKTVLPTQRLIDALQKERRLSMAELGGARTDPGVMRTQRQATDQAADDVRAGARDGGLRGAIQPVVVRRLDALVGKLGTLKSLRRGVDERTGGRAHVLGEYSELIDGGYAVYSATTPADGPLTARARTLTSFGLAREYMAREDALLTGALAAGRITAAERSEFAKLVGAHHTMHQVNARDLSADDHARYERLMSSPAFMHMMKLEDQVIAGAEPPARRTRTTGAATPATGAPATGTGGTAATPSNGHGVQPATPQAGQPQTRAGRSAPVIEPTVWRSVADTVNGQLYELENRILDGVVARGQHIAVRAFTRLGLAGGLGLLAIVLSSVIAVRVSRRLVRECRTLAGGVVDFTVKRLPKLAENIIAGRPAEPEPAPGLDYRITEIRQIAESFDRAREAVLASAEGEVAARRGISEVFVNLARRNQALLHRQLSLLDTMERRTEDPSELSDLFRLDHLATRMRRHAEGLVILAGKTAGRGWRRPVPLVDVVRGAVAEVEDYPRVRVQPLPRIALLGSAVADVIHLLAEVVENATTFSPPQSPVRVSGQPVASGFAIEVEDRGLGMTEEALRAANERLANPPEFDPSDSAQLGLFVVARLAQRHDITVTLRPSPYGGTTAIALIPGSLIVETADPDTAVRRPTGPMRALPDQAAALSASARPAVESGGVVRLVAEPMAPEPPRPAAPPAPQPPPPQPEPEPAPAEAPLKDGELPKRRRQTHLAPQLKERVDAHLAAQGQAPPAPQARPAPPAPQGPPPAPEPAGMPLAAPVPMDEAPPPGEPAGTGPADAPPDDGEARSAEAMRSMLSAMQAGWQRGRRDAADAETPGSAQAARNPGDQEDDTP</sequence>
<feature type="compositionally biased region" description="Pro residues" evidence="6">
    <location>
        <begin position="723"/>
        <end position="749"/>
    </location>
</feature>
<dbReference type="InterPro" id="IPR003594">
    <property type="entry name" value="HATPase_dom"/>
</dbReference>
<dbReference type="PROSITE" id="PS50906">
    <property type="entry name" value="NIT"/>
    <property type="match status" value="1"/>
</dbReference>
<dbReference type="PANTHER" id="PTHR45436">
    <property type="entry name" value="SENSOR HISTIDINE KINASE YKOH"/>
    <property type="match status" value="1"/>
</dbReference>
<dbReference type="PANTHER" id="PTHR45436:SF5">
    <property type="entry name" value="SENSOR HISTIDINE KINASE TRCS"/>
    <property type="match status" value="1"/>
</dbReference>
<dbReference type="InterPro" id="IPR050428">
    <property type="entry name" value="TCS_sensor_his_kinase"/>
</dbReference>
<keyword evidence="4" id="KW-0808">Transferase</keyword>
<evidence type="ECO:0000256" key="1">
    <source>
        <dbReference type="ARBA" id="ARBA00000085"/>
    </source>
</evidence>
<keyword evidence="9" id="KW-1185">Reference proteome</keyword>
<dbReference type="PRINTS" id="PR01217">
    <property type="entry name" value="PRICHEXTENSN"/>
</dbReference>
<feature type="compositionally biased region" description="Low complexity" evidence="6">
    <location>
        <begin position="269"/>
        <end position="291"/>
    </location>
</feature>
<keyword evidence="5" id="KW-0418">Kinase</keyword>
<evidence type="ECO:0000313" key="9">
    <source>
        <dbReference type="Proteomes" id="UP001569963"/>
    </source>
</evidence>
<keyword evidence="3" id="KW-0597">Phosphoprotein</keyword>
<organism evidence="8 9">
    <name type="scientific">Actinomadura monticuli</name>
    <dbReference type="NCBI Taxonomy" id="3097367"/>
    <lineage>
        <taxon>Bacteria</taxon>
        <taxon>Bacillati</taxon>
        <taxon>Actinomycetota</taxon>
        <taxon>Actinomycetes</taxon>
        <taxon>Streptosporangiales</taxon>
        <taxon>Thermomonosporaceae</taxon>
        <taxon>Actinomadura</taxon>
    </lineage>
</organism>
<dbReference type="Gene3D" id="3.30.565.10">
    <property type="entry name" value="Histidine kinase-like ATPase, C-terminal domain"/>
    <property type="match status" value="1"/>
</dbReference>
<dbReference type="InterPro" id="IPR036890">
    <property type="entry name" value="HATPase_C_sf"/>
</dbReference>
<feature type="domain" description="NIT" evidence="7">
    <location>
        <begin position="53"/>
        <end position="352"/>
    </location>
</feature>
<comment type="catalytic activity">
    <reaction evidence="1">
        <text>ATP + protein L-histidine = ADP + protein N-phospho-L-histidine.</text>
        <dbReference type="EC" id="2.7.13.3"/>
    </reaction>
</comment>
<evidence type="ECO:0000313" key="8">
    <source>
        <dbReference type="EMBL" id="MFA1540903.1"/>
    </source>
</evidence>
<dbReference type="SMART" id="SM00387">
    <property type="entry name" value="HATPase_c"/>
    <property type="match status" value="1"/>
</dbReference>
<comment type="caution">
    <text evidence="8">The sequence shown here is derived from an EMBL/GenBank/DDBJ whole genome shotgun (WGS) entry which is preliminary data.</text>
</comment>
<gene>
    <name evidence="8" type="ORF">SM611_18400</name>
</gene>
<dbReference type="EC" id="2.7.13.3" evidence="2"/>